<dbReference type="AlphaFoldDB" id="A0A1I7GKN2"/>
<gene>
    <name evidence="1" type="ORF">SAMN05216480_10534</name>
</gene>
<evidence type="ECO:0000313" key="1">
    <source>
        <dbReference type="EMBL" id="SFU48995.1"/>
    </source>
</evidence>
<protein>
    <submittedName>
        <fullName evidence="1">Uncharacterized protein</fullName>
    </submittedName>
</protein>
<dbReference type="Proteomes" id="UP000199138">
    <property type="component" value="Unassembled WGS sequence"/>
</dbReference>
<evidence type="ECO:0000313" key="2">
    <source>
        <dbReference type="Proteomes" id="UP000199138"/>
    </source>
</evidence>
<dbReference type="STRING" id="1224947.SAMN05216480_10534"/>
<reference evidence="1 2" key="1">
    <citation type="submission" date="2016-10" db="EMBL/GenBank/DDBJ databases">
        <authorList>
            <person name="de Groot N.N."/>
        </authorList>
    </citation>
    <scope>NUCLEOTIDE SEQUENCE [LARGE SCALE GENOMIC DNA]</scope>
    <source>
        <strain evidence="1 2">CGMCC 1.12333</strain>
    </source>
</reference>
<accession>A0A1I7GKN2</accession>
<name>A0A1I7GKN2_9FLAO</name>
<proteinExistence type="predicted"/>
<dbReference type="OrthoDB" id="1356913at2"/>
<dbReference type="EMBL" id="FPBK01000005">
    <property type="protein sequence ID" value="SFU48995.1"/>
    <property type="molecule type" value="Genomic_DNA"/>
</dbReference>
<dbReference type="RefSeq" id="WP_093024709.1">
    <property type="nucleotide sequence ID" value="NZ_FPBK01000005.1"/>
</dbReference>
<organism evidence="1 2">
    <name type="scientific">Pustulibacterium marinum</name>
    <dbReference type="NCBI Taxonomy" id="1224947"/>
    <lineage>
        <taxon>Bacteria</taxon>
        <taxon>Pseudomonadati</taxon>
        <taxon>Bacteroidota</taxon>
        <taxon>Flavobacteriia</taxon>
        <taxon>Flavobacteriales</taxon>
        <taxon>Flavobacteriaceae</taxon>
        <taxon>Pustulibacterium</taxon>
    </lineage>
</organism>
<sequence>MSVSRIKIDDISLQDVYDFMEHGSAKNASPKIVEYLDTLDMTRGLLNRIDRFATKEAVVKHLMVVKDLSRYKAGQIYEETIEYFYRDRIVSKNAWRNIYAEKMEKLVNFSMLIMKDVSDADKISKMIERIASIRQLDIEDLPELPQELFNKPFKVYSLDADISEFTAKADRNKLKKFIEELPELSAKEIARLKEESLIDTLKIFPDEQEDIRKSE</sequence>
<keyword evidence="2" id="KW-1185">Reference proteome</keyword>